<sequence length="297" mass="32972">MSSPPGLPPYIVIFGPNANCTLEICPIQYSLYGYRPSLAANGSFIGLFGLAGLVHIWLGIQLKTWFFMGAMSIGCVSALLGYVGRVMMYYNPFNFNAFMLQIILVTTTPIYFCAAIYVTLALTINEFSPSLARFPPKYIYWVFINCDVVSLVLQAAGGGLSTSTSGKSQIGVDLALAGLAFQVFTICIFCALLGDYLNRYYRSGLLVANPLHNRFLIFFAFLVITILMITIRCVYRLAELHAGYSGGLIRDEMLFIWFEGFLILASVYSMMLGHPGLVFQRRKKEEAEPPRPQGSEL</sequence>
<evidence type="ECO:0000313" key="6">
    <source>
        <dbReference type="EMBL" id="EYE95318.1"/>
    </source>
</evidence>
<dbReference type="OrthoDB" id="4521223at2759"/>
<keyword evidence="3 5" id="KW-1133">Transmembrane helix</keyword>
<dbReference type="Proteomes" id="UP000019804">
    <property type="component" value="Unassembled WGS sequence"/>
</dbReference>
<protein>
    <recommendedName>
        <fullName evidence="8">RTA1 like protein-domain-containing protein</fullName>
    </recommendedName>
</protein>
<feature type="transmembrane region" description="Helical" evidence="5">
    <location>
        <begin position="64"/>
        <end position="83"/>
    </location>
</feature>
<feature type="transmembrane region" description="Helical" evidence="5">
    <location>
        <begin position="214"/>
        <end position="234"/>
    </location>
</feature>
<feature type="transmembrane region" description="Helical" evidence="5">
    <location>
        <begin position="38"/>
        <end position="58"/>
    </location>
</feature>
<comment type="subcellular location">
    <subcellularLocation>
        <location evidence="1">Membrane</location>
        <topology evidence="1">Multi-pass membrane protein</topology>
    </subcellularLocation>
</comment>
<organism evidence="6 7">
    <name type="scientific">Aspergillus ruber (strain CBS 135680)</name>
    <dbReference type="NCBI Taxonomy" id="1388766"/>
    <lineage>
        <taxon>Eukaryota</taxon>
        <taxon>Fungi</taxon>
        <taxon>Dikarya</taxon>
        <taxon>Ascomycota</taxon>
        <taxon>Pezizomycotina</taxon>
        <taxon>Eurotiomycetes</taxon>
        <taxon>Eurotiomycetidae</taxon>
        <taxon>Eurotiales</taxon>
        <taxon>Aspergillaceae</taxon>
        <taxon>Aspergillus</taxon>
        <taxon>Aspergillus subgen. Aspergillus</taxon>
    </lineage>
</organism>
<reference evidence="7" key="1">
    <citation type="journal article" date="2014" name="Nat. Commun.">
        <title>Genomic adaptations of the halophilic Dead Sea filamentous fungus Eurotium rubrum.</title>
        <authorList>
            <person name="Kis-Papo T."/>
            <person name="Weig A.R."/>
            <person name="Riley R."/>
            <person name="Persoh D."/>
            <person name="Salamov A."/>
            <person name="Sun H."/>
            <person name="Lipzen A."/>
            <person name="Wasser S.P."/>
            <person name="Rambold G."/>
            <person name="Grigoriev I.V."/>
            <person name="Nevo E."/>
        </authorList>
    </citation>
    <scope>NUCLEOTIDE SEQUENCE [LARGE SCALE GENOMIC DNA]</scope>
    <source>
        <strain evidence="7">CBS 135680</strain>
    </source>
</reference>
<dbReference type="GeneID" id="63702009"/>
<evidence type="ECO:0000256" key="3">
    <source>
        <dbReference type="ARBA" id="ARBA00022989"/>
    </source>
</evidence>
<dbReference type="HOGENOM" id="CLU_033465_6_1_1"/>
<dbReference type="EMBL" id="KK088422">
    <property type="protein sequence ID" value="EYE95318.1"/>
    <property type="molecule type" value="Genomic_DNA"/>
</dbReference>
<dbReference type="AlphaFoldDB" id="A0A017SE65"/>
<evidence type="ECO:0000256" key="5">
    <source>
        <dbReference type="SAM" id="Phobius"/>
    </source>
</evidence>
<proteinExistence type="predicted"/>
<keyword evidence="7" id="KW-1185">Reference proteome</keyword>
<dbReference type="Pfam" id="PF04479">
    <property type="entry name" value="RTA1"/>
    <property type="match status" value="1"/>
</dbReference>
<dbReference type="STRING" id="1388766.A0A017SE65"/>
<dbReference type="InterPro" id="IPR007568">
    <property type="entry name" value="RTA1"/>
</dbReference>
<feature type="transmembrane region" description="Helical" evidence="5">
    <location>
        <begin position="254"/>
        <end position="273"/>
    </location>
</feature>
<dbReference type="GO" id="GO:0005886">
    <property type="term" value="C:plasma membrane"/>
    <property type="evidence" value="ECO:0007669"/>
    <property type="project" value="TreeGrafter"/>
</dbReference>
<dbReference type="RefSeq" id="XP_040639006.1">
    <property type="nucleotide sequence ID" value="XM_040786885.1"/>
</dbReference>
<feature type="transmembrane region" description="Helical" evidence="5">
    <location>
        <begin position="138"/>
        <end position="160"/>
    </location>
</feature>
<evidence type="ECO:0000256" key="1">
    <source>
        <dbReference type="ARBA" id="ARBA00004141"/>
    </source>
</evidence>
<gene>
    <name evidence="6" type="ORF">EURHEDRAFT_523084</name>
</gene>
<evidence type="ECO:0000256" key="2">
    <source>
        <dbReference type="ARBA" id="ARBA00022692"/>
    </source>
</evidence>
<evidence type="ECO:0000256" key="4">
    <source>
        <dbReference type="ARBA" id="ARBA00023136"/>
    </source>
</evidence>
<name>A0A017SE65_ASPRC</name>
<accession>A0A017SE65</accession>
<keyword evidence="4 5" id="KW-0472">Membrane</keyword>
<evidence type="ECO:0000313" key="7">
    <source>
        <dbReference type="Proteomes" id="UP000019804"/>
    </source>
</evidence>
<dbReference type="PANTHER" id="PTHR31465">
    <property type="entry name" value="PROTEIN RTA1-RELATED"/>
    <property type="match status" value="1"/>
</dbReference>
<dbReference type="PANTHER" id="PTHR31465:SF9">
    <property type="entry name" value="SPHINGOID LONG-CHAIN BASE TRANSPORTER RSB1"/>
    <property type="match status" value="1"/>
</dbReference>
<keyword evidence="2 5" id="KW-0812">Transmembrane</keyword>
<evidence type="ECO:0008006" key="8">
    <source>
        <dbReference type="Google" id="ProtNLM"/>
    </source>
</evidence>
<dbReference type="GO" id="GO:0000324">
    <property type="term" value="C:fungal-type vacuole"/>
    <property type="evidence" value="ECO:0007669"/>
    <property type="project" value="TreeGrafter"/>
</dbReference>
<feature type="transmembrane region" description="Helical" evidence="5">
    <location>
        <begin position="95"/>
        <end position="118"/>
    </location>
</feature>
<feature type="transmembrane region" description="Helical" evidence="5">
    <location>
        <begin position="172"/>
        <end position="194"/>
    </location>
</feature>